<dbReference type="EMBL" id="AP017378">
    <property type="protein sequence ID" value="BBD10065.1"/>
    <property type="molecule type" value="Genomic_DNA"/>
</dbReference>
<dbReference type="InterPro" id="IPR049073">
    <property type="entry name" value="T6SS_VgrG3-like_C"/>
</dbReference>
<reference evidence="2 3" key="1">
    <citation type="journal article" date="2018" name="Sci. Adv.">
        <title>Multi-heme cytochromes provide a pathway for survival in energy-limited environments.</title>
        <authorList>
            <person name="Deng X."/>
            <person name="Dohmae N."/>
            <person name="Nealson K.H."/>
            <person name="Hashimoto K."/>
            <person name="Okamoto A."/>
        </authorList>
    </citation>
    <scope>NUCLEOTIDE SEQUENCE [LARGE SCALE GENOMIC DNA]</scope>
    <source>
        <strain evidence="2 3">IS5</strain>
    </source>
</reference>
<evidence type="ECO:0000313" key="3">
    <source>
        <dbReference type="Proteomes" id="UP000269883"/>
    </source>
</evidence>
<dbReference type="AlphaFoldDB" id="A0A2Z6B3N3"/>
<gene>
    <name evidence="2" type="ORF">DFE_3339</name>
</gene>
<keyword evidence="3" id="KW-1185">Reference proteome</keyword>
<dbReference type="Proteomes" id="UP000269883">
    <property type="component" value="Chromosome"/>
</dbReference>
<accession>A0A2Z6B3N3</accession>
<feature type="domain" description="Type VI secretion system spike protein VgrG3-like C-terminal" evidence="1">
    <location>
        <begin position="247"/>
        <end position="436"/>
    </location>
</feature>
<organism evidence="2 3">
    <name type="scientific">Desulfovibrio ferrophilus</name>
    <dbReference type="NCBI Taxonomy" id="241368"/>
    <lineage>
        <taxon>Bacteria</taxon>
        <taxon>Pseudomonadati</taxon>
        <taxon>Thermodesulfobacteriota</taxon>
        <taxon>Desulfovibrionia</taxon>
        <taxon>Desulfovibrionales</taxon>
        <taxon>Desulfovibrionaceae</taxon>
        <taxon>Desulfovibrio</taxon>
    </lineage>
</organism>
<name>A0A2Z6B3N3_9BACT</name>
<proteinExistence type="predicted"/>
<protein>
    <recommendedName>
        <fullName evidence="1">Type VI secretion system spike protein VgrG3-like C-terminal domain-containing protein</fullName>
    </recommendedName>
</protein>
<dbReference type="Pfam" id="PF21277">
    <property type="entry name" value="T6SS_VgrG3-like_C"/>
    <property type="match status" value="1"/>
</dbReference>
<dbReference type="OrthoDB" id="5378899at2"/>
<evidence type="ECO:0000313" key="2">
    <source>
        <dbReference type="EMBL" id="BBD10065.1"/>
    </source>
</evidence>
<sequence length="454" mass="47362">MSINPIKFIPIKPMEFSREGFGGQGAVGTGLPDLSGKAGAFAKMLQSALKTGGVEALDLAAQLSMGGQFMSLMQGGDASKLAETGEMNQLLDALSNTSDKPGGGMDFTKLMGGIGGNNRSLDLMGLVGSAIPGVDMSKVAEALKTNASQQELAPQTAMNGVVPEADELAGMSEVAANPARNEPSLFSMDAPSAVQKPAMGIPIKPMDASVQAMINAPEARPSASLRAARTAMAHKAYGAAPASDPFGVLSARFESGGNPGSVGYDRVGGTSYGMYQVSSRAGTFDRFLNFLDAKAPEMASRLRAAGQADTGSKTGPMPSAWKTLAHDEGPRFSNLQHEFIRETHFQPALKKVAELTGVDLTGRHQAIAQVLWSTAVQHGATGSAKIFAKALDAVGNIDGPGFEKELIKAVYDNRSRQFGSSSERVQGAVSSRFKNELRDVMSLLEGSSILDSNA</sequence>
<dbReference type="KEGG" id="dfl:DFE_3339"/>
<evidence type="ECO:0000259" key="1">
    <source>
        <dbReference type="Pfam" id="PF21277"/>
    </source>
</evidence>
<dbReference type="RefSeq" id="WP_126381131.1">
    <property type="nucleotide sequence ID" value="NZ_AP017378.1"/>
</dbReference>